<dbReference type="InterPro" id="IPR053896">
    <property type="entry name" value="BTN3A2-like_Ig-C"/>
</dbReference>
<evidence type="ECO:0000256" key="8">
    <source>
        <dbReference type="ARBA" id="ARBA00023319"/>
    </source>
</evidence>
<evidence type="ECO:0000256" key="1">
    <source>
        <dbReference type="ARBA" id="ARBA00004370"/>
    </source>
</evidence>
<dbReference type="InterPro" id="IPR013783">
    <property type="entry name" value="Ig-like_fold"/>
</dbReference>
<dbReference type="InterPro" id="IPR013106">
    <property type="entry name" value="Ig_V-set"/>
</dbReference>
<dbReference type="FunFam" id="2.60.40.10:FF:000142">
    <property type="entry name" value="V-set domain-containing T-cell activation inhibitor 1"/>
    <property type="match status" value="1"/>
</dbReference>
<dbReference type="Pfam" id="PF22705">
    <property type="entry name" value="C2-set_3"/>
    <property type="match status" value="1"/>
</dbReference>
<evidence type="ECO:0000256" key="5">
    <source>
        <dbReference type="ARBA" id="ARBA00023136"/>
    </source>
</evidence>
<evidence type="ECO:0000256" key="4">
    <source>
        <dbReference type="ARBA" id="ARBA00022989"/>
    </source>
</evidence>
<evidence type="ECO:0000256" key="9">
    <source>
        <dbReference type="ARBA" id="ARBA00038221"/>
    </source>
</evidence>
<evidence type="ECO:0000256" key="3">
    <source>
        <dbReference type="ARBA" id="ARBA00022729"/>
    </source>
</evidence>
<keyword evidence="4 10" id="KW-1133">Transmembrane helix</keyword>
<keyword evidence="2 10" id="KW-0812">Transmembrane</keyword>
<evidence type="ECO:0000256" key="10">
    <source>
        <dbReference type="SAM" id="Phobius"/>
    </source>
</evidence>
<organism evidence="12 13">
    <name type="scientific">Astyanax mexicanus</name>
    <name type="common">Blind cave fish</name>
    <name type="synonym">Astyanax fasciatus mexicanus</name>
    <dbReference type="NCBI Taxonomy" id="7994"/>
    <lineage>
        <taxon>Eukaryota</taxon>
        <taxon>Metazoa</taxon>
        <taxon>Chordata</taxon>
        <taxon>Craniata</taxon>
        <taxon>Vertebrata</taxon>
        <taxon>Euteleostomi</taxon>
        <taxon>Actinopterygii</taxon>
        <taxon>Neopterygii</taxon>
        <taxon>Teleostei</taxon>
        <taxon>Ostariophysi</taxon>
        <taxon>Characiformes</taxon>
        <taxon>Characoidei</taxon>
        <taxon>Acestrorhamphidae</taxon>
        <taxon>Acestrorhamphinae</taxon>
        <taxon>Astyanax</taxon>
    </lineage>
</organism>
<dbReference type="InterPro" id="IPR007110">
    <property type="entry name" value="Ig-like_dom"/>
</dbReference>
<comment type="subcellular location">
    <subcellularLocation>
        <location evidence="1">Membrane</location>
    </subcellularLocation>
</comment>
<dbReference type="InterPro" id="IPR036179">
    <property type="entry name" value="Ig-like_dom_sf"/>
</dbReference>
<keyword evidence="5 10" id="KW-0472">Membrane</keyword>
<dbReference type="SMART" id="SM00409">
    <property type="entry name" value="IG"/>
    <property type="match status" value="1"/>
</dbReference>
<dbReference type="GO" id="GO:0005102">
    <property type="term" value="F:signaling receptor binding"/>
    <property type="evidence" value="ECO:0007669"/>
    <property type="project" value="TreeGrafter"/>
</dbReference>
<dbReference type="Gene3D" id="2.60.40.10">
    <property type="entry name" value="Immunoglobulins"/>
    <property type="match status" value="2"/>
</dbReference>
<dbReference type="FunFam" id="2.60.40.10:FF:000088">
    <property type="entry name" value="Butyrophilin subfamily 1 member A1"/>
    <property type="match status" value="1"/>
</dbReference>
<comment type="caution">
    <text evidence="12">The sequence shown here is derived from an EMBL/GenBank/DDBJ whole genome shotgun (WGS) entry which is preliminary data.</text>
</comment>
<dbReference type="GO" id="GO:0050863">
    <property type="term" value="P:regulation of T cell activation"/>
    <property type="evidence" value="ECO:0007669"/>
    <property type="project" value="UniProtKB-ARBA"/>
</dbReference>
<protein>
    <submittedName>
        <fullName evidence="12">CD276 antigen-like</fullName>
    </submittedName>
</protein>
<evidence type="ECO:0000313" key="13">
    <source>
        <dbReference type="Proteomes" id="UP000752171"/>
    </source>
</evidence>
<dbReference type="InterPro" id="IPR003599">
    <property type="entry name" value="Ig_sub"/>
</dbReference>
<dbReference type="GO" id="GO:0050852">
    <property type="term" value="P:T cell receptor signaling pathway"/>
    <property type="evidence" value="ECO:0007669"/>
    <property type="project" value="TreeGrafter"/>
</dbReference>
<dbReference type="Proteomes" id="UP000752171">
    <property type="component" value="Unassembled WGS sequence"/>
</dbReference>
<gene>
    <name evidence="12" type="primary">CD276</name>
    <name evidence="12" type="ORF">AMEX_G9231</name>
</gene>
<dbReference type="PANTHER" id="PTHR24100">
    <property type="entry name" value="BUTYROPHILIN"/>
    <property type="match status" value="1"/>
</dbReference>
<dbReference type="SMART" id="SM00406">
    <property type="entry name" value="IGv"/>
    <property type="match status" value="1"/>
</dbReference>
<keyword evidence="7" id="KW-0325">Glycoprotein</keyword>
<keyword evidence="6" id="KW-1015">Disulfide bond</keyword>
<keyword evidence="3" id="KW-0732">Signal</keyword>
<keyword evidence="8" id="KW-0393">Immunoglobulin domain</keyword>
<dbReference type="GO" id="GO:1903037">
    <property type="term" value="P:regulation of leukocyte cell-cell adhesion"/>
    <property type="evidence" value="ECO:0007669"/>
    <property type="project" value="UniProtKB-ARBA"/>
</dbReference>
<feature type="domain" description="Ig-like" evidence="11">
    <location>
        <begin position="37"/>
        <end position="145"/>
    </location>
</feature>
<name>A0A8T2LVG5_ASTMX</name>
<reference evidence="12 13" key="1">
    <citation type="submission" date="2021-07" db="EMBL/GenBank/DDBJ databases">
        <authorList>
            <person name="Imarazene B."/>
            <person name="Zahm M."/>
            <person name="Klopp C."/>
            <person name="Cabau C."/>
            <person name="Beille S."/>
            <person name="Jouanno E."/>
            <person name="Castinel A."/>
            <person name="Lluch J."/>
            <person name="Gil L."/>
            <person name="Kuchtly C."/>
            <person name="Lopez Roques C."/>
            <person name="Donnadieu C."/>
            <person name="Parrinello H."/>
            <person name="Journot L."/>
            <person name="Du K."/>
            <person name="Schartl M."/>
            <person name="Retaux S."/>
            <person name="Guiguen Y."/>
        </authorList>
    </citation>
    <scope>NUCLEOTIDE SEQUENCE [LARGE SCALE GENOMIC DNA]</scope>
    <source>
        <strain evidence="12">Pach_M1</strain>
        <tissue evidence="12">Testis</tissue>
    </source>
</reference>
<accession>A0A8T2LVG5</accession>
<evidence type="ECO:0000256" key="6">
    <source>
        <dbReference type="ARBA" id="ARBA00023157"/>
    </source>
</evidence>
<comment type="similarity">
    <text evidence="9">Belongs to the SKINT family.</text>
</comment>
<dbReference type="GO" id="GO:0009897">
    <property type="term" value="C:external side of plasma membrane"/>
    <property type="evidence" value="ECO:0007669"/>
    <property type="project" value="TreeGrafter"/>
</dbReference>
<dbReference type="Pfam" id="PF07686">
    <property type="entry name" value="V-set"/>
    <property type="match status" value="1"/>
</dbReference>
<dbReference type="GO" id="GO:0001817">
    <property type="term" value="P:regulation of cytokine production"/>
    <property type="evidence" value="ECO:0007669"/>
    <property type="project" value="TreeGrafter"/>
</dbReference>
<dbReference type="OrthoDB" id="10055806at2759"/>
<dbReference type="AlphaFoldDB" id="A0A8T2LVG5"/>
<dbReference type="PANTHER" id="PTHR24100:SF145">
    <property type="entry name" value="CD276 ANTIGEN"/>
    <property type="match status" value="1"/>
</dbReference>
<dbReference type="GO" id="GO:0042110">
    <property type="term" value="P:T cell activation"/>
    <property type="evidence" value="ECO:0007669"/>
    <property type="project" value="UniProtKB-ARBA"/>
</dbReference>
<evidence type="ECO:0000256" key="2">
    <source>
        <dbReference type="ARBA" id="ARBA00022692"/>
    </source>
</evidence>
<sequence>MRSDRYRARTCWNSVFLSGLVLSMFPCGGGSFRVTVPSAHLVAARQHSVILGCEFTPKPSHNLSNLIVTWQRQEDSRVVHSFYYLKDQLELQSSDYQNRTALFYTELMKGNASLRISDVRPSDEGRYQCMVSVPEGTDRAQLLLNYGAFYTEPRLSISFSTSEVKVQYEAEGYPQPDVRWLDTQGKNLSHNMTIKKGEGQEAGLYYLKSSYVTQTSAKNITFILKNQLMNQDIQRHVSIDCAGGSAHRTVGILAVICSLLCVFGVLLIAWLYWKKK</sequence>
<dbReference type="EMBL" id="JAICCE010000007">
    <property type="protein sequence ID" value="KAG9274787.1"/>
    <property type="molecule type" value="Genomic_DNA"/>
</dbReference>
<evidence type="ECO:0000259" key="11">
    <source>
        <dbReference type="PROSITE" id="PS50835"/>
    </source>
</evidence>
<proteinExistence type="inferred from homology"/>
<dbReference type="InterPro" id="IPR050504">
    <property type="entry name" value="IgSF_BTN/MOG"/>
</dbReference>
<evidence type="ECO:0000256" key="7">
    <source>
        <dbReference type="ARBA" id="ARBA00023180"/>
    </source>
</evidence>
<evidence type="ECO:0000313" key="12">
    <source>
        <dbReference type="EMBL" id="KAG9274787.1"/>
    </source>
</evidence>
<feature type="transmembrane region" description="Helical" evidence="10">
    <location>
        <begin position="250"/>
        <end position="273"/>
    </location>
</feature>
<dbReference type="SUPFAM" id="SSF48726">
    <property type="entry name" value="Immunoglobulin"/>
    <property type="match status" value="1"/>
</dbReference>
<dbReference type="PROSITE" id="PS50835">
    <property type="entry name" value="IG_LIKE"/>
    <property type="match status" value="1"/>
</dbReference>